<gene>
    <name evidence="1" type="ORF">HPBE_LOCUS677</name>
</gene>
<accession>A0A3P7TG63</accession>
<organism evidence="2 3">
    <name type="scientific">Heligmosomoides polygyrus</name>
    <name type="common">Parasitic roundworm</name>
    <dbReference type="NCBI Taxonomy" id="6339"/>
    <lineage>
        <taxon>Eukaryota</taxon>
        <taxon>Metazoa</taxon>
        <taxon>Ecdysozoa</taxon>
        <taxon>Nematoda</taxon>
        <taxon>Chromadorea</taxon>
        <taxon>Rhabditida</taxon>
        <taxon>Rhabditina</taxon>
        <taxon>Rhabditomorpha</taxon>
        <taxon>Strongyloidea</taxon>
        <taxon>Heligmosomidae</taxon>
        <taxon>Heligmosomoides</taxon>
    </lineage>
</organism>
<reference evidence="3" key="2">
    <citation type="submission" date="2019-09" db="UniProtKB">
        <authorList>
            <consortium name="WormBaseParasite"/>
        </authorList>
    </citation>
    <scope>IDENTIFICATION</scope>
</reference>
<evidence type="ECO:0000313" key="3">
    <source>
        <dbReference type="WBParaSite" id="HPBE_0000067601-mRNA-1"/>
    </source>
</evidence>
<proteinExistence type="predicted"/>
<dbReference type="WBParaSite" id="HPBE_0000067601-mRNA-1">
    <property type="protein sequence ID" value="HPBE_0000067601-mRNA-1"/>
    <property type="gene ID" value="HPBE_0000067601"/>
</dbReference>
<name>A0A183F3D4_HELPZ</name>
<reference evidence="1 2" key="1">
    <citation type="submission" date="2018-11" db="EMBL/GenBank/DDBJ databases">
        <authorList>
            <consortium name="Pathogen Informatics"/>
        </authorList>
    </citation>
    <scope>NUCLEOTIDE SEQUENCE [LARGE SCALE GENOMIC DNA]</scope>
</reference>
<dbReference type="AlphaFoldDB" id="A0A183F3D4"/>
<accession>A0A183F3D4</accession>
<evidence type="ECO:0000313" key="2">
    <source>
        <dbReference type="Proteomes" id="UP000050761"/>
    </source>
</evidence>
<protein>
    <submittedName>
        <fullName evidence="3">Transposase</fullName>
    </submittedName>
</protein>
<dbReference type="EMBL" id="UZAH01000535">
    <property type="protein sequence ID" value="VDO19059.1"/>
    <property type="molecule type" value="Genomic_DNA"/>
</dbReference>
<evidence type="ECO:0000313" key="1">
    <source>
        <dbReference type="EMBL" id="VDO19059.1"/>
    </source>
</evidence>
<sequence length="44" mass="5200">MLGNKLRKLFAKLNVEKDMKIQSISKKKLHKKKTPTYDLPDSVW</sequence>
<dbReference type="Proteomes" id="UP000050761">
    <property type="component" value="Unassembled WGS sequence"/>
</dbReference>
<keyword evidence="2" id="KW-1185">Reference proteome</keyword>